<protein>
    <submittedName>
        <fullName evidence="2">Uncharacterized protein</fullName>
    </submittedName>
</protein>
<gene>
    <name evidence="2" type="ORF">NDU88_002698</name>
</gene>
<feature type="region of interest" description="Disordered" evidence="1">
    <location>
        <begin position="49"/>
        <end position="118"/>
    </location>
</feature>
<keyword evidence="3" id="KW-1185">Reference proteome</keyword>
<accession>A0AAV7VBA3</accession>
<dbReference type="AlphaFoldDB" id="A0AAV7VBA3"/>
<organism evidence="2 3">
    <name type="scientific">Pleurodeles waltl</name>
    <name type="common">Iberian ribbed newt</name>
    <dbReference type="NCBI Taxonomy" id="8319"/>
    <lineage>
        <taxon>Eukaryota</taxon>
        <taxon>Metazoa</taxon>
        <taxon>Chordata</taxon>
        <taxon>Craniata</taxon>
        <taxon>Vertebrata</taxon>
        <taxon>Euteleostomi</taxon>
        <taxon>Amphibia</taxon>
        <taxon>Batrachia</taxon>
        <taxon>Caudata</taxon>
        <taxon>Salamandroidea</taxon>
        <taxon>Salamandridae</taxon>
        <taxon>Pleurodelinae</taxon>
        <taxon>Pleurodeles</taxon>
    </lineage>
</organism>
<name>A0AAV7VBA3_PLEWA</name>
<feature type="compositionally biased region" description="Polar residues" evidence="1">
    <location>
        <begin position="89"/>
        <end position="107"/>
    </location>
</feature>
<dbReference type="EMBL" id="JANPWB010000003">
    <property type="protein sequence ID" value="KAJ1198859.1"/>
    <property type="molecule type" value="Genomic_DNA"/>
</dbReference>
<proteinExistence type="predicted"/>
<reference evidence="2" key="1">
    <citation type="journal article" date="2022" name="bioRxiv">
        <title>Sequencing and chromosome-scale assembly of the giantPleurodeles waltlgenome.</title>
        <authorList>
            <person name="Brown T."/>
            <person name="Elewa A."/>
            <person name="Iarovenko S."/>
            <person name="Subramanian E."/>
            <person name="Araus A.J."/>
            <person name="Petzold A."/>
            <person name="Susuki M."/>
            <person name="Suzuki K.-i.T."/>
            <person name="Hayashi T."/>
            <person name="Toyoda A."/>
            <person name="Oliveira C."/>
            <person name="Osipova E."/>
            <person name="Leigh N.D."/>
            <person name="Simon A."/>
            <person name="Yun M.H."/>
        </authorList>
    </citation>
    <scope>NUCLEOTIDE SEQUENCE</scope>
    <source>
        <strain evidence="2">20211129_DDA</strain>
        <tissue evidence="2">Liver</tissue>
    </source>
</reference>
<sequence length="227" mass="23110">MRRNGHLGAELCGTQGHGPGAAVLGGHWVGPIAPVQGVHVVCRPATSRQSAASHDIGARPNVERETGAAPSTSGRGACCGRRFAGEMPAQSTAPLPSMRSHPTSSHLPPSGSGAPGKEALCALNLEPGVPAAMERSGGQRPGSSTRHLRNASPHTRPPPRLTPGCAKVAHYRHSDLTITDQHCWRGTLISGSLIPPATAPLGLLGGVHDQGAAGFAGRAKTHSGAEP</sequence>
<comment type="caution">
    <text evidence="2">The sequence shown here is derived from an EMBL/GenBank/DDBJ whole genome shotgun (WGS) entry which is preliminary data.</text>
</comment>
<evidence type="ECO:0000313" key="2">
    <source>
        <dbReference type="EMBL" id="KAJ1198859.1"/>
    </source>
</evidence>
<evidence type="ECO:0000313" key="3">
    <source>
        <dbReference type="Proteomes" id="UP001066276"/>
    </source>
</evidence>
<dbReference type="Proteomes" id="UP001066276">
    <property type="component" value="Chromosome 2_1"/>
</dbReference>
<feature type="region of interest" description="Disordered" evidence="1">
    <location>
        <begin position="131"/>
        <end position="163"/>
    </location>
</feature>
<evidence type="ECO:0000256" key="1">
    <source>
        <dbReference type="SAM" id="MobiDB-lite"/>
    </source>
</evidence>